<keyword evidence="1" id="KW-0472">Membrane</keyword>
<evidence type="ECO:0000313" key="3">
    <source>
        <dbReference type="Proteomes" id="UP001430953"/>
    </source>
</evidence>
<dbReference type="AlphaFoldDB" id="A0AAW2GQB4"/>
<proteinExistence type="predicted"/>
<evidence type="ECO:0000313" key="2">
    <source>
        <dbReference type="EMBL" id="KAL0129450.1"/>
    </source>
</evidence>
<name>A0AAW2GQB4_9HYME</name>
<keyword evidence="1" id="KW-0812">Transmembrane</keyword>
<keyword evidence="1" id="KW-1133">Transmembrane helix</keyword>
<gene>
    <name evidence="2" type="ORF">PUN28_001613</name>
</gene>
<protein>
    <submittedName>
        <fullName evidence="2">Uncharacterized protein</fullName>
    </submittedName>
</protein>
<dbReference type="EMBL" id="JADYXP020000002">
    <property type="protein sequence ID" value="KAL0129450.1"/>
    <property type="molecule type" value="Genomic_DNA"/>
</dbReference>
<organism evidence="2 3">
    <name type="scientific">Cardiocondyla obscurior</name>
    <dbReference type="NCBI Taxonomy" id="286306"/>
    <lineage>
        <taxon>Eukaryota</taxon>
        <taxon>Metazoa</taxon>
        <taxon>Ecdysozoa</taxon>
        <taxon>Arthropoda</taxon>
        <taxon>Hexapoda</taxon>
        <taxon>Insecta</taxon>
        <taxon>Pterygota</taxon>
        <taxon>Neoptera</taxon>
        <taxon>Endopterygota</taxon>
        <taxon>Hymenoptera</taxon>
        <taxon>Apocrita</taxon>
        <taxon>Aculeata</taxon>
        <taxon>Formicoidea</taxon>
        <taxon>Formicidae</taxon>
        <taxon>Myrmicinae</taxon>
        <taxon>Cardiocondyla</taxon>
    </lineage>
</organism>
<comment type="caution">
    <text evidence="2">The sequence shown here is derived from an EMBL/GenBank/DDBJ whole genome shotgun (WGS) entry which is preliminary data.</text>
</comment>
<reference evidence="2 3" key="1">
    <citation type="submission" date="2023-03" db="EMBL/GenBank/DDBJ databases">
        <title>High recombination rates correlate with genetic variation in Cardiocondyla obscurior ants.</title>
        <authorList>
            <person name="Errbii M."/>
        </authorList>
    </citation>
    <scope>NUCLEOTIDE SEQUENCE [LARGE SCALE GENOMIC DNA]</scope>
    <source>
        <strain evidence="2">Alpha-2009</strain>
        <tissue evidence="2">Whole body</tissue>
    </source>
</reference>
<evidence type="ECO:0000256" key="1">
    <source>
        <dbReference type="SAM" id="Phobius"/>
    </source>
</evidence>
<dbReference type="Proteomes" id="UP001430953">
    <property type="component" value="Unassembled WGS sequence"/>
</dbReference>
<accession>A0AAW2GQB4</accession>
<sequence length="98" mass="11090">MTSYNILIVYKTFLKCDISNALLLVIVRLLVVSAKFLFRTANIVLTSRRTAEQAGNAKEPVQDQYPNGGLLYLLAQKIVVLYRLARSENIPQIQIYST</sequence>
<feature type="transmembrane region" description="Helical" evidence="1">
    <location>
        <begin position="20"/>
        <end position="38"/>
    </location>
</feature>
<keyword evidence="3" id="KW-1185">Reference proteome</keyword>